<keyword evidence="7 9" id="KW-0472">Membrane</keyword>
<evidence type="ECO:0000256" key="3">
    <source>
        <dbReference type="ARBA" id="ARBA00022475"/>
    </source>
</evidence>
<keyword evidence="6 9" id="KW-1133">Transmembrane helix</keyword>
<name>A0A2N7TL18_9GAMM</name>
<evidence type="ECO:0000313" key="11">
    <source>
        <dbReference type="EMBL" id="PMR68880.1"/>
    </source>
</evidence>
<dbReference type="GO" id="GO:0022857">
    <property type="term" value="F:transmembrane transporter activity"/>
    <property type="evidence" value="ECO:0007669"/>
    <property type="project" value="UniProtKB-UniRule"/>
</dbReference>
<evidence type="ECO:0000256" key="5">
    <source>
        <dbReference type="ARBA" id="ARBA00022692"/>
    </source>
</evidence>
<dbReference type="AlphaFoldDB" id="A0A2N7TL18"/>
<dbReference type="InterPro" id="IPR055348">
    <property type="entry name" value="DctQ"/>
</dbReference>
<keyword evidence="12" id="KW-1185">Reference proteome</keyword>
<evidence type="ECO:0000256" key="1">
    <source>
        <dbReference type="ARBA" id="ARBA00004429"/>
    </source>
</evidence>
<feature type="domain" description="Tripartite ATP-independent periplasmic transporters DctQ component" evidence="10">
    <location>
        <begin position="30"/>
        <end position="161"/>
    </location>
</feature>
<protein>
    <recommendedName>
        <fullName evidence="9">TRAP transporter small permease protein</fullName>
    </recommendedName>
</protein>
<proteinExistence type="inferred from homology"/>
<evidence type="ECO:0000256" key="7">
    <source>
        <dbReference type="ARBA" id="ARBA00023136"/>
    </source>
</evidence>
<dbReference type="OrthoDB" id="9795655at2"/>
<evidence type="ECO:0000256" key="2">
    <source>
        <dbReference type="ARBA" id="ARBA00022448"/>
    </source>
</evidence>
<feature type="transmembrane region" description="Helical" evidence="9">
    <location>
        <begin position="12"/>
        <end position="34"/>
    </location>
</feature>
<dbReference type="GO" id="GO:0005886">
    <property type="term" value="C:plasma membrane"/>
    <property type="evidence" value="ECO:0007669"/>
    <property type="project" value="UniProtKB-SubCell"/>
</dbReference>
<evidence type="ECO:0000256" key="9">
    <source>
        <dbReference type="RuleBase" id="RU369079"/>
    </source>
</evidence>
<evidence type="ECO:0000256" key="4">
    <source>
        <dbReference type="ARBA" id="ARBA00022519"/>
    </source>
</evidence>
<feature type="transmembrane region" description="Helical" evidence="9">
    <location>
        <begin position="92"/>
        <end position="115"/>
    </location>
</feature>
<comment type="caution">
    <text evidence="11">The sequence shown here is derived from an EMBL/GenBank/DDBJ whole genome shotgun (WGS) entry which is preliminary data.</text>
</comment>
<comment type="subcellular location">
    <subcellularLocation>
        <location evidence="1 9">Cell inner membrane</location>
        <topology evidence="1 9">Multi-pass membrane protein</topology>
    </subcellularLocation>
</comment>
<accession>A0A2N7TL18</accession>
<comment type="similarity">
    <text evidence="8 9">Belongs to the TRAP transporter small permease family.</text>
</comment>
<reference evidence="11 12" key="1">
    <citation type="submission" date="2018-01" db="EMBL/GenBank/DDBJ databases">
        <title>Halomonas endophytica sp. nov., isolated from storage liquid in the stems of Populus euphratica.</title>
        <authorList>
            <person name="Chen C."/>
        </authorList>
    </citation>
    <scope>NUCLEOTIDE SEQUENCE [LARGE SCALE GENOMIC DNA]</scope>
    <source>
        <strain evidence="11 12">DSM 26881</strain>
    </source>
</reference>
<evidence type="ECO:0000313" key="12">
    <source>
        <dbReference type="Proteomes" id="UP000235346"/>
    </source>
</evidence>
<evidence type="ECO:0000259" key="10">
    <source>
        <dbReference type="Pfam" id="PF04290"/>
    </source>
</evidence>
<sequence length="174" mass="19410">MLRFCTSLERLLERITGLAGFIGCLAMVIMVALIFGNMLSRYAFGLGAVWAQELEWYLLSVMAMMGIAYAMKFDDHVCVDILSSRYSPVGMMWLNLITALLVALPCALLIIYYSFPFAETALIRGERSPNSSGLPWRWIPKSLVVVGFVFVATESVRQALENGRRLVQHYAGSA</sequence>
<comment type="caution">
    <text evidence="9">Lacks conserved residue(s) required for the propagation of feature annotation.</text>
</comment>
<dbReference type="PANTHER" id="PTHR35011:SF4">
    <property type="entry name" value="SLL1102 PROTEIN"/>
    <property type="match status" value="1"/>
</dbReference>
<keyword evidence="2 9" id="KW-0813">Transport</keyword>
<evidence type="ECO:0000256" key="6">
    <source>
        <dbReference type="ARBA" id="ARBA00022989"/>
    </source>
</evidence>
<feature type="transmembrane region" description="Helical" evidence="9">
    <location>
        <begin position="54"/>
        <end position="71"/>
    </location>
</feature>
<dbReference type="Pfam" id="PF04290">
    <property type="entry name" value="DctQ"/>
    <property type="match status" value="1"/>
</dbReference>
<comment type="function">
    <text evidence="9">Part of the tripartite ATP-independent periplasmic (TRAP) transport system.</text>
</comment>
<comment type="subunit">
    <text evidence="9">The complex comprises the extracytoplasmic solute receptor protein and the two transmembrane proteins.</text>
</comment>
<keyword evidence="3" id="KW-1003">Cell membrane</keyword>
<dbReference type="PANTHER" id="PTHR35011">
    <property type="entry name" value="2,3-DIKETO-L-GULONATE TRAP TRANSPORTER SMALL PERMEASE PROTEIN YIAM"/>
    <property type="match status" value="1"/>
</dbReference>
<keyword evidence="5 9" id="KW-0812">Transmembrane</keyword>
<dbReference type="EMBL" id="PNRE01000059">
    <property type="protein sequence ID" value="PMR68880.1"/>
    <property type="molecule type" value="Genomic_DNA"/>
</dbReference>
<evidence type="ECO:0000256" key="8">
    <source>
        <dbReference type="ARBA" id="ARBA00038436"/>
    </source>
</evidence>
<dbReference type="RefSeq" id="WP_102628401.1">
    <property type="nucleotide sequence ID" value="NZ_PDOH01000001.1"/>
</dbReference>
<dbReference type="Proteomes" id="UP000235346">
    <property type="component" value="Unassembled WGS sequence"/>
</dbReference>
<gene>
    <name evidence="11" type="ORF">C1H66_13525</name>
</gene>
<keyword evidence="4 9" id="KW-0997">Cell inner membrane</keyword>
<dbReference type="InterPro" id="IPR007387">
    <property type="entry name" value="TRAP_DctQ"/>
</dbReference>
<organism evidence="11 12">
    <name type="scientific">Halomonas heilongjiangensis</name>
    <dbReference type="NCBI Taxonomy" id="1387883"/>
    <lineage>
        <taxon>Bacteria</taxon>
        <taxon>Pseudomonadati</taxon>
        <taxon>Pseudomonadota</taxon>
        <taxon>Gammaproteobacteria</taxon>
        <taxon>Oceanospirillales</taxon>
        <taxon>Halomonadaceae</taxon>
        <taxon>Halomonas</taxon>
    </lineage>
</organism>